<dbReference type="AlphaFoldDB" id="X1UUF2"/>
<organism evidence="4">
    <name type="scientific">marine sediment metagenome</name>
    <dbReference type="NCBI Taxonomy" id="412755"/>
    <lineage>
        <taxon>unclassified sequences</taxon>
        <taxon>metagenomes</taxon>
        <taxon>ecological metagenomes</taxon>
    </lineage>
</organism>
<sequence length="102" mass="11314">MRATLNVLSKEEKNKIDSTSIEILESVGVKVDHKGISKLLHDAGVQVEKDKGIVKFPEKLVRQYLSYCPSSVKFSDIEGNTINLAPRGNTIFWTGNALNIVK</sequence>
<keyword evidence="3" id="KW-0808">Transferase</keyword>
<comment type="similarity">
    <text evidence="1">Belongs to the trimethylamine methyltransferase family.</text>
</comment>
<keyword evidence="2" id="KW-0489">Methyltransferase</keyword>
<comment type="caution">
    <text evidence="4">The sequence shown here is derived from an EMBL/GenBank/DDBJ whole genome shotgun (WGS) entry which is preliminary data.</text>
</comment>
<dbReference type="Pfam" id="PF06253">
    <property type="entry name" value="MTTB"/>
    <property type="match status" value="1"/>
</dbReference>
<evidence type="ECO:0000256" key="1">
    <source>
        <dbReference type="ARBA" id="ARBA00007137"/>
    </source>
</evidence>
<evidence type="ECO:0000313" key="4">
    <source>
        <dbReference type="EMBL" id="GAJ21133.1"/>
    </source>
</evidence>
<accession>X1UUF2</accession>
<dbReference type="GO" id="GO:0015948">
    <property type="term" value="P:methanogenesis"/>
    <property type="evidence" value="ECO:0007669"/>
    <property type="project" value="InterPro"/>
</dbReference>
<name>X1UUF2_9ZZZZ</name>
<dbReference type="InterPro" id="IPR010426">
    <property type="entry name" value="MTTB_MeTrfase"/>
</dbReference>
<dbReference type="GO" id="GO:0032259">
    <property type="term" value="P:methylation"/>
    <property type="evidence" value="ECO:0007669"/>
    <property type="project" value="UniProtKB-KW"/>
</dbReference>
<dbReference type="Gene3D" id="3.20.20.480">
    <property type="entry name" value="Trimethylamine methyltransferase-like"/>
    <property type="match status" value="1"/>
</dbReference>
<dbReference type="EMBL" id="BARW01040887">
    <property type="protein sequence ID" value="GAJ21133.1"/>
    <property type="molecule type" value="Genomic_DNA"/>
</dbReference>
<gene>
    <name evidence="4" type="ORF">S12H4_61539</name>
</gene>
<evidence type="ECO:0000256" key="2">
    <source>
        <dbReference type="ARBA" id="ARBA00022603"/>
    </source>
</evidence>
<protein>
    <submittedName>
        <fullName evidence="4">Uncharacterized protein</fullName>
    </submittedName>
</protein>
<evidence type="ECO:0000256" key="3">
    <source>
        <dbReference type="ARBA" id="ARBA00022679"/>
    </source>
</evidence>
<dbReference type="GO" id="GO:0008168">
    <property type="term" value="F:methyltransferase activity"/>
    <property type="evidence" value="ECO:0007669"/>
    <property type="project" value="UniProtKB-KW"/>
</dbReference>
<feature type="non-terminal residue" evidence="4">
    <location>
        <position position="102"/>
    </location>
</feature>
<dbReference type="InterPro" id="IPR038601">
    <property type="entry name" value="MttB-like_sf"/>
</dbReference>
<proteinExistence type="inferred from homology"/>
<reference evidence="4" key="1">
    <citation type="journal article" date="2014" name="Front. Microbiol.">
        <title>High frequency of phylogenetically diverse reductive dehalogenase-homologous genes in deep subseafloor sedimentary metagenomes.</title>
        <authorList>
            <person name="Kawai M."/>
            <person name="Futagami T."/>
            <person name="Toyoda A."/>
            <person name="Takaki Y."/>
            <person name="Nishi S."/>
            <person name="Hori S."/>
            <person name="Arai W."/>
            <person name="Tsubouchi T."/>
            <person name="Morono Y."/>
            <person name="Uchiyama I."/>
            <person name="Ito T."/>
            <person name="Fujiyama A."/>
            <person name="Inagaki F."/>
            <person name="Takami H."/>
        </authorList>
    </citation>
    <scope>NUCLEOTIDE SEQUENCE</scope>
    <source>
        <strain evidence="4">Expedition CK06-06</strain>
    </source>
</reference>